<dbReference type="PANTHER" id="PTHR43394">
    <property type="entry name" value="ATP-DEPENDENT PERMEASE MDL1, MITOCHONDRIAL"/>
    <property type="match status" value="1"/>
</dbReference>
<keyword evidence="2 7" id="KW-0812">Transmembrane</keyword>
<keyword evidence="6 7" id="KW-0472">Membrane</keyword>
<feature type="transmembrane region" description="Helical" evidence="7">
    <location>
        <begin position="20"/>
        <end position="41"/>
    </location>
</feature>
<accession>A0ABP8MNX4</accession>
<feature type="domain" description="ABC transmembrane type-1" evidence="9">
    <location>
        <begin position="26"/>
        <end position="326"/>
    </location>
</feature>
<keyword evidence="11" id="KW-1185">Reference proteome</keyword>
<dbReference type="SUPFAM" id="SSF90123">
    <property type="entry name" value="ABC transporter transmembrane region"/>
    <property type="match status" value="1"/>
</dbReference>
<dbReference type="GO" id="GO:0005524">
    <property type="term" value="F:ATP binding"/>
    <property type="evidence" value="ECO:0007669"/>
    <property type="project" value="UniProtKB-KW"/>
</dbReference>
<dbReference type="Pfam" id="PF00664">
    <property type="entry name" value="ABC_membrane"/>
    <property type="match status" value="1"/>
</dbReference>
<evidence type="ECO:0000313" key="10">
    <source>
        <dbReference type="EMBL" id="GAA4452687.1"/>
    </source>
</evidence>
<comment type="subcellular location">
    <subcellularLocation>
        <location evidence="1">Cell membrane</location>
        <topology evidence="1">Multi-pass membrane protein</topology>
    </subcellularLocation>
</comment>
<evidence type="ECO:0000259" key="8">
    <source>
        <dbReference type="PROSITE" id="PS50893"/>
    </source>
</evidence>
<dbReference type="Pfam" id="PF00005">
    <property type="entry name" value="ABC_tran"/>
    <property type="match status" value="1"/>
</dbReference>
<keyword evidence="4 10" id="KW-0067">ATP-binding</keyword>
<evidence type="ECO:0000256" key="1">
    <source>
        <dbReference type="ARBA" id="ARBA00004651"/>
    </source>
</evidence>
<keyword evidence="3" id="KW-0547">Nucleotide-binding</keyword>
<keyword evidence="5 7" id="KW-1133">Transmembrane helix</keyword>
<evidence type="ECO:0000256" key="7">
    <source>
        <dbReference type="SAM" id="Phobius"/>
    </source>
</evidence>
<feature type="transmembrane region" description="Helical" evidence="7">
    <location>
        <begin position="266"/>
        <end position="288"/>
    </location>
</feature>
<dbReference type="InterPro" id="IPR017871">
    <property type="entry name" value="ABC_transporter-like_CS"/>
</dbReference>
<gene>
    <name evidence="10" type="ORF">GCM10023189_16500</name>
</gene>
<dbReference type="InterPro" id="IPR027417">
    <property type="entry name" value="P-loop_NTPase"/>
</dbReference>
<name>A0ABP8MNX4_9BACT</name>
<dbReference type="SUPFAM" id="SSF52540">
    <property type="entry name" value="P-loop containing nucleoside triphosphate hydrolases"/>
    <property type="match status" value="1"/>
</dbReference>
<feature type="transmembrane region" description="Helical" evidence="7">
    <location>
        <begin position="300"/>
        <end position="321"/>
    </location>
</feature>
<dbReference type="InterPro" id="IPR003439">
    <property type="entry name" value="ABC_transporter-like_ATP-bd"/>
</dbReference>
<evidence type="ECO:0000256" key="2">
    <source>
        <dbReference type="ARBA" id="ARBA00022692"/>
    </source>
</evidence>
<protein>
    <submittedName>
        <fullName evidence="10">ABC transporter ATP-binding protein</fullName>
    </submittedName>
</protein>
<organism evidence="10 11">
    <name type="scientific">Nibrella saemangeumensis</name>
    <dbReference type="NCBI Taxonomy" id="1084526"/>
    <lineage>
        <taxon>Bacteria</taxon>
        <taxon>Pseudomonadati</taxon>
        <taxon>Bacteroidota</taxon>
        <taxon>Cytophagia</taxon>
        <taxon>Cytophagales</taxon>
        <taxon>Spirosomataceae</taxon>
        <taxon>Nibrella</taxon>
    </lineage>
</organism>
<comment type="caution">
    <text evidence="10">The sequence shown here is derived from an EMBL/GenBank/DDBJ whole genome shotgun (WGS) entry which is preliminary data.</text>
</comment>
<dbReference type="Gene3D" id="1.20.1560.10">
    <property type="entry name" value="ABC transporter type 1, transmembrane domain"/>
    <property type="match status" value="1"/>
</dbReference>
<dbReference type="PROSITE" id="PS50929">
    <property type="entry name" value="ABC_TM1F"/>
    <property type="match status" value="1"/>
</dbReference>
<dbReference type="InterPro" id="IPR039421">
    <property type="entry name" value="Type_1_exporter"/>
</dbReference>
<feature type="transmembrane region" description="Helical" evidence="7">
    <location>
        <begin position="181"/>
        <end position="201"/>
    </location>
</feature>
<dbReference type="RefSeq" id="WP_345242435.1">
    <property type="nucleotide sequence ID" value="NZ_BAABHD010000022.1"/>
</dbReference>
<dbReference type="InterPro" id="IPR003593">
    <property type="entry name" value="AAA+_ATPase"/>
</dbReference>
<dbReference type="SMART" id="SM00382">
    <property type="entry name" value="AAA"/>
    <property type="match status" value="1"/>
</dbReference>
<dbReference type="InterPro" id="IPR036640">
    <property type="entry name" value="ABC1_TM_sf"/>
</dbReference>
<evidence type="ECO:0000256" key="6">
    <source>
        <dbReference type="ARBA" id="ARBA00023136"/>
    </source>
</evidence>
<dbReference type="PROSITE" id="PS50893">
    <property type="entry name" value="ABC_TRANSPORTER_2"/>
    <property type="match status" value="1"/>
</dbReference>
<dbReference type="InterPro" id="IPR011527">
    <property type="entry name" value="ABC1_TM_dom"/>
</dbReference>
<feature type="domain" description="ABC transporter" evidence="8">
    <location>
        <begin position="360"/>
        <end position="595"/>
    </location>
</feature>
<evidence type="ECO:0000256" key="3">
    <source>
        <dbReference type="ARBA" id="ARBA00022741"/>
    </source>
</evidence>
<feature type="transmembrane region" description="Helical" evidence="7">
    <location>
        <begin position="77"/>
        <end position="97"/>
    </location>
</feature>
<evidence type="ECO:0000256" key="5">
    <source>
        <dbReference type="ARBA" id="ARBA00022989"/>
    </source>
</evidence>
<dbReference type="Gene3D" id="3.40.50.300">
    <property type="entry name" value="P-loop containing nucleotide triphosphate hydrolases"/>
    <property type="match status" value="1"/>
</dbReference>
<dbReference type="PROSITE" id="PS00211">
    <property type="entry name" value="ABC_TRANSPORTER_1"/>
    <property type="match status" value="1"/>
</dbReference>
<dbReference type="PANTHER" id="PTHR43394:SF1">
    <property type="entry name" value="ATP-BINDING CASSETTE SUB-FAMILY B MEMBER 10, MITOCHONDRIAL"/>
    <property type="match status" value="1"/>
</dbReference>
<evidence type="ECO:0000259" key="9">
    <source>
        <dbReference type="PROSITE" id="PS50929"/>
    </source>
</evidence>
<feature type="transmembrane region" description="Helical" evidence="7">
    <location>
        <begin position="149"/>
        <end position="175"/>
    </location>
</feature>
<evidence type="ECO:0000313" key="11">
    <source>
        <dbReference type="Proteomes" id="UP001501175"/>
    </source>
</evidence>
<sequence>MKVLKTNLNVLLRLVQFTWGYKWKIFLLIFLGLIGVGLSVINPLPMKFIIDNVLSGQPLSGGILQIFNFFGGVPDRVGLLIIFVSAAILIGVGNAILGYASTQVTTKVCQRLVMDLSVQLFDKLQRMSLSFYSKSHVGELMQRLSGDTYVVSGVIAGILLPTLFSIVSLFAMFYIMLSINVTLALLAISIVPFFAVLLKVFKKPIITSGERQYEESAKLWSFIQQSLTSIKIVQAYSRENFTRDKYRTLFSNQNDASIQSTKISTIYNTLTGLLSGTATALIIGIGAYKGLGGEISIGELYVFIGYIGALFGPVNSLASIVQQSMGINVRGKRVFEILDSEEIIYEKPNAVKLTDVQGHIKFKDVSFGYNNNGLVVLENFNLEIDPGQIVAIVGPTGAGKTSMISMLLRFYDPWQGEVSLDGVNLKDLTLESLRSNITLVLQDSFIFPMSLADNIAFANPNASREEIIKAAKAAQAHDFISRLPEGYDTIASEGGVSLSGGEKQRISLARAFLRNTSILILDEPTSALDAQTEARIFQSLSSYSKGRTIFIISHRLSTIRHADLIVTIKDGMIAEKGTHEVLVNEGKVYAELYKYQEVD</sequence>
<reference evidence="11" key="1">
    <citation type="journal article" date="2019" name="Int. J. Syst. Evol. Microbiol.">
        <title>The Global Catalogue of Microorganisms (GCM) 10K type strain sequencing project: providing services to taxonomists for standard genome sequencing and annotation.</title>
        <authorList>
            <consortium name="The Broad Institute Genomics Platform"/>
            <consortium name="The Broad Institute Genome Sequencing Center for Infectious Disease"/>
            <person name="Wu L."/>
            <person name="Ma J."/>
        </authorList>
    </citation>
    <scope>NUCLEOTIDE SEQUENCE [LARGE SCALE GENOMIC DNA]</scope>
    <source>
        <strain evidence="11">JCM 17927</strain>
    </source>
</reference>
<dbReference type="Proteomes" id="UP001501175">
    <property type="component" value="Unassembled WGS sequence"/>
</dbReference>
<evidence type="ECO:0000256" key="4">
    <source>
        <dbReference type="ARBA" id="ARBA00022840"/>
    </source>
</evidence>
<dbReference type="EMBL" id="BAABHD010000022">
    <property type="protein sequence ID" value="GAA4452687.1"/>
    <property type="molecule type" value="Genomic_DNA"/>
</dbReference>
<proteinExistence type="predicted"/>